<evidence type="ECO:0000313" key="12">
    <source>
        <dbReference type="Proteomes" id="UP000302139"/>
    </source>
</evidence>
<dbReference type="InterPro" id="IPR017972">
    <property type="entry name" value="Cyt_P450_CS"/>
</dbReference>
<reference evidence="9 12" key="2">
    <citation type="submission" date="2019-04" db="EMBL/GenBank/DDBJ databases">
        <title>Draft genome sequences of Streptomyces avermitilis NBRC 14893.</title>
        <authorList>
            <person name="Komaki H."/>
            <person name="Tamura T."/>
            <person name="Hosoyama A."/>
        </authorList>
    </citation>
    <scope>NUCLEOTIDE SEQUENCE [LARGE SCALE GENOMIC DNA]</scope>
    <source>
        <strain evidence="9 12">NBRC 14893</strain>
    </source>
</reference>
<dbReference type="GO" id="GO:0020037">
    <property type="term" value="F:heme binding"/>
    <property type="evidence" value="ECO:0007669"/>
    <property type="project" value="InterPro"/>
</dbReference>
<dbReference type="InterPro" id="IPR002397">
    <property type="entry name" value="Cyt_P450_B"/>
</dbReference>
<dbReference type="EMBL" id="BJHX01000002">
    <property type="protein sequence ID" value="GDY69740.1"/>
    <property type="molecule type" value="Genomic_DNA"/>
</dbReference>
<dbReference type="Gene3D" id="1.10.630.10">
    <property type="entry name" value="Cytochrome P450"/>
    <property type="match status" value="1"/>
</dbReference>
<dbReference type="PRINTS" id="PR00385">
    <property type="entry name" value="P450"/>
</dbReference>
<evidence type="ECO:0000256" key="2">
    <source>
        <dbReference type="ARBA" id="ARBA00022617"/>
    </source>
</evidence>
<dbReference type="Proteomes" id="UP000299211">
    <property type="component" value="Unassembled WGS sequence"/>
</dbReference>
<protein>
    <submittedName>
        <fullName evidence="9">Cytochrome P450</fullName>
    </submittedName>
</protein>
<dbReference type="GO" id="GO:0004497">
    <property type="term" value="F:monooxygenase activity"/>
    <property type="evidence" value="ECO:0007669"/>
    <property type="project" value="UniProtKB-KW"/>
</dbReference>
<dbReference type="Pfam" id="PF00067">
    <property type="entry name" value="p450"/>
    <property type="match status" value="2"/>
</dbReference>
<evidence type="ECO:0000256" key="7">
    <source>
        <dbReference type="RuleBase" id="RU000461"/>
    </source>
</evidence>
<keyword evidence="6 7" id="KW-0503">Monooxygenase</keyword>
<dbReference type="EMBL" id="BJHY01000002">
    <property type="protein sequence ID" value="GDY79998.1"/>
    <property type="molecule type" value="Genomic_DNA"/>
</dbReference>
<keyword evidence="2 7" id="KW-0349">Heme</keyword>
<dbReference type="FunFam" id="1.10.630.10:FF:000018">
    <property type="entry name" value="Cytochrome P450 monooxygenase"/>
    <property type="match status" value="1"/>
</dbReference>
<evidence type="ECO:0000313" key="11">
    <source>
        <dbReference type="Proteomes" id="UP000299211"/>
    </source>
</evidence>
<organism evidence="9 12">
    <name type="scientific">Streptomyces avermitilis</name>
    <dbReference type="NCBI Taxonomy" id="33903"/>
    <lineage>
        <taxon>Bacteria</taxon>
        <taxon>Bacillati</taxon>
        <taxon>Actinomycetota</taxon>
        <taxon>Actinomycetes</taxon>
        <taxon>Kitasatosporales</taxon>
        <taxon>Streptomycetaceae</taxon>
        <taxon>Streptomyces</taxon>
    </lineage>
</organism>
<dbReference type="AlphaFoldDB" id="A0A4D4MCU3"/>
<evidence type="ECO:0000256" key="8">
    <source>
        <dbReference type="SAM" id="MobiDB-lite"/>
    </source>
</evidence>
<dbReference type="InterPro" id="IPR036396">
    <property type="entry name" value="Cyt_P450_sf"/>
</dbReference>
<comment type="similarity">
    <text evidence="1 7">Belongs to the cytochrome P450 family.</text>
</comment>
<keyword evidence="4 7" id="KW-0560">Oxidoreductase</keyword>
<dbReference type="STRING" id="33903.AQJ43_29905"/>
<dbReference type="GO" id="GO:0005506">
    <property type="term" value="F:iron ion binding"/>
    <property type="evidence" value="ECO:0007669"/>
    <property type="project" value="InterPro"/>
</dbReference>
<evidence type="ECO:0000313" key="9">
    <source>
        <dbReference type="EMBL" id="GDY69740.1"/>
    </source>
</evidence>
<evidence type="ECO:0000256" key="3">
    <source>
        <dbReference type="ARBA" id="ARBA00022723"/>
    </source>
</evidence>
<evidence type="ECO:0000256" key="1">
    <source>
        <dbReference type="ARBA" id="ARBA00010617"/>
    </source>
</evidence>
<dbReference type="InterPro" id="IPR001128">
    <property type="entry name" value="Cyt_P450"/>
</dbReference>
<name>A0A4D4MCU3_STRAX</name>
<dbReference type="PRINTS" id="PR00359">
    <property type="entry name" value="BP450"/>
</dbReference>
<accession>A0A4D4MCU3</accession>
<keyword evidence="3 7" id="KW-0479">Metal-binding</keyword>
<dbReference type="GO" id="GO:0016705">
    <property type="term" value="F:oxidoreductase activity, acting on paired donors, with incorporation or reduction of molecular oxygen"/>
    <property type="evidence" value="ECO:0007669"/>
    <property type="project" value="InterPro"/>
</dbReference>
<evidence type="ECO:0000256" key="4">
    <source>
        <dbReference type="ARBA" id="ARBA00023002"/>
    </source>
</evidence>
<dbReference type="PROSITE" id="PS00086">
    <property type="entry name" value="CYTOCHROME_P450"/>
    <property type="match status" value="1"/>
</dbReference>
<evidence type="ECO:0000313" key="10">
    <source>
        <dbReference type="EMBL" id="GDY79998.1"/>
    </source>
</evidence>
<dbReference type="PANTHER" id="PTHR46696:SF1">
    <property type="entry name" value="CYTOCHROME P450 YJIB-RELATED"/>
    <property type="match status" value="1"/>
</dbReference>
<evidence type="ECO:0000256" key="5">
    <source>
        <dbReference type="ARBA" id="ARBA00023004"/>
    </source>
</evidence>
<feature type="region of interest" description="Disordered" evidence="8">
    <location>
        <begin position="1"/>
        <end position="76"/>
    </location>
</feature>
<dbReference type="PANTHER" id="PTHR46696">
    <property type="entry name" value="P450, PUTATIVE (EUROFUNG)-RELATED"/>
    <property type="match status" value="1"/>
</dbReference>
<gene>
    <name evidence="9" type="ORF">SAV14893_091330</name>
    <name evidence="10" type="ORF">SAV31267_094830</name>
</gene>
<dbReference type="CDD" id="cd11030">
    <property type="entry name" value="CYP105-like"/>
    <property type="match status" value="1"/>
</dbReference>
<comment type="caution">
    <text evidence="9">The sequence shown here is derived from an EMBL/GenBank/DDBJ whole genome shotgun (WGS) entry which is preliminary data.</text>
</comment>
<keyword evidence="5 7" id="KW-0408">Iron</keyword>
<dbReference type="Proteomes" id="UP000302139">
    <property type="component" value="Unassembled WGS sequence"/>
</dbReference>
<evidence type="ECO:0000256" key="6">
    <source>
        <dbReference type="ARBA" id="ARBA00023033"/>
    </source>
</evidence>
<proteinExistence type="inferred from homology"/>
<dbReference type="SUPFAM" id="SSF48264">
    <property type="entry name" value="Cytochrome P450"/>
    <property type="match status" value="1"/>
</dbReference>
<reference evidence="10 11" key="1">
    <citation type="submission" date="2019-04" db="EMBL/GenBank/DDBJ databases">
        <title>Draft genome sequences of Streptomyces avermitilis ATCC 31267.</title>
        <authorList>
            <person name="Komaki H."/>
            <person name="Tamura T."/>
            <person name="Hosoyama A."/>
        </authorList>
    </citation>
    <scope>NUCLEOTIDE SEQUENCE [LARGE SCALE GENOMIC DNA]</scope>
    <source>
        <strain evidence="10 11">ATCC 31267</strain>
    </source>
</reference>
<sequence>MSPDGRRAVPFTEAAVTERGDGSYSVARHASGVRSVTEYSDGLPVDRGAPRSPRQRPTCPTKGPGPDGRVPTGPRTALLTDRNLFPVAHHAPMNAALPMFERHDMTETEIRLTGSPAPSFPQDRTCPYQPPKAYEERRGESPLTQVTLFDGRPAWLITGHAEGRALLVDPRLSSDWGHPDFPVVVRRTEDRGGLAFPLIGVDDPVHARQRRMLIPSFGVKRMNAIRPRLQSLVDRLLDDMLAKGPGADLVSAFALPVPSVAICELLGVPYGDHDFFEECSRNFVGAATSAEADAAFGELYTYLHGLVGRKQAEPEDGLLDELIARQLEEGDLDHDEVVMIALVLLVAGHETTVNAIALGALTLIQHPEQIDVLLRDPGAVSGVVEELLRFTSVSDHIVRMAKEDIEVGGATIKAGDAVLVSITLMNRDAKAYENPDIFDARRNARHHVGFGHGIHQCLGQNLARAELEIALGGLFARIPGLRLAVPLDEVPIKAGHDAQGPIELPVVW</sequence>